<proteinExistence type="predicted"/>
<gene>
    <name evidence="2" type="ORF">LCGC14_1155980</name>
</gene>
<name>A0A0F9LYY4_9ZZZZ</name>
<evidence type="ECO:0000256" key="1">
    <source>
        <dbReference type="SAM" id="MobiDB-lite"/>
    </source>
</evidence>
<comment type="caution">
    <text evidence="2">The sequence shown here is derived from an EMBL/GenBank/DDBJ whole genome shotgun (WGS) entry which is preliminary data.</text>
</comment>
<accession>A0A0F9LYY4</accession>
<reference evidence="2" key="1">
    <citation type="journal article" date="2015" name="Nature">
        <title>Complex archaea that bridge the gap between prokaryotes and eukaryotes.</title>
        <authorList>
            <person name="Spang A."/>
            <person name="Saw J.H."/>
            <person name="Jorgensen S.L."/>
            <person name="Zaremba-Niedzwiedzka K."/>
            <person name="Martijn J."/>
            <person name="Lind A.E."/>
            <person name="van Eijk R."/>
            <person name="Schleper C."/>
            <person name="Guy L."/>
            <person name="Ettema T.J."/>
        </authorList>
    </citation>
    <scope>NUCLEOTIDE SEQUENCE</scope>
</reference>
<organism evidence="2">
    <name type="scientific">marine sediment metagenome</name>
    <dbReference type="NCBI Taxonomy" id="412755"/>
    <lineage>
        <taxon>unclassified sequences</taxon>
        <taxon>metagenomes</taxon>
        <taxon>ecological metagenomes</taxon>
    </lineage>
</organism>
<dbReference type="AlphaFoldDB" id="A0A0F9LYY4"/>
<protein>
    <submittedName>
        <fullName evidence="2">Uncharacterized protein</fullName>
    </submittedName>
</protein>
<evidence type="ECO:0000313" key="2">
    <source>
        <dbReference type="EMBL" id="KKM98638.1"/>
    </source>
</evidence>
<dbReference type="EMBL" id="LAZR01005595">
    <property type="protein sequence ID" value="KKM98638.1"/>
    <property type="molecule type" value="Genomic_DNA"/>
</dbReference>
<sequence length="57" mass="6211">MKKFRVAPRYLWGVVLAILIAVVSTVSLVSAQLSPTQEDLTPYLGEPYTPSYSAPSV</sequence>
<feature type="region of interest" description="Disordered" evidence="1">
    <location>
        <begin position="38"/>
        <end position="57"/>
    </location>
</feature>